<dbReference type="AlphaFoldDB" id="A0AAD9UG64"/>
<dbReference type="Pfam" id="PF14854">
    <property type="entry name" value="LURAP"/>
    <property type="match status" value="1"/>
</dbReference>
<dbReference type="InterPro" id="IPR039499">
    <property type="entry name" value="LURA1/LRA25"/>
</dbReference>
<reference evidence="2" key="1">
    <citation type="journal article" date="2023" name="Mol. Biol. Evol.">
        <title>Third-Generation Sequencing Reveals the Adaptive Role of the Epigenome in Three Deep-Sea Polychaetes.</title>
        <authorList>
            <person name="Perez M."/>
            <person name="Aroh O."/>
            <person name="Sun Y."/>
            <person name="Lan Y."/>
            <person name="Juniper S.K."/>
            <person name="Young C.R."/>
            <person name="Angers B."/>
            <person name="Qian P.Y."/>
        </authorList>
    </citation>
    <scope>NUCLEOTIDE SEQUENCE</scope>
    <source>
        <strain evidence="2">R07B-5</strain>
    </source>
</reference>
<name>A0AAD9UG64_RIDPI</name>
<proteinExistence type="inferred from homology"/>
<sequence>MTTLQGLPPLPKSLQALLCAGVAQWKEMEKTHQLRTLIQQQLAAENGSNGVSVGRPNGEQTEGSIDTTVAEIPTRPAVSATYYPATSRGIEAAISHLHQEMVSLRQLDMSLLCQLMSLNESIQEYKHILHDRTSDTTSDCSSIMEDEHEYENTPFHNDKYVNEFFHRKSYASTPTPPPEESIYEPVAYTDTVSSTSSSPVEPPMMQKKNRRNMSKMGNGSDCGNNIAAVAATYESNC</sequence>
<dbReference type="PANTHER" id="PTHR46949">
    <property type="entry name" value="LEUCINE REPEAT ADAPTER PROTEIN 25"/>
    <property type="match status" value="1"/>
</dbReference>
<evidence type="ECO:0000313" key="2">
    <source>
        <dbReference type="EMBL" id="KAK2188237.1"/>
    </source>
</evidence>
<organism evidence="2 3">
    <name type="scientific">Ridgeia piscesae</name>
    <name type="common">Tubeworm</name>
    <dbReference type="NCBI Taxonomy" id="27915"/>
    <lineage>
        <taxon>Eukaryota</taxon>
        <taxon>Metazoa</taxon>
        <taxon>Spiralia</taxon>
        <taxon>Lophotrochozoa</taxon>
        <taxon>Annelida</taxon>
        <taxon>Polychaeta</taxon>
        <taxon>Sedentaria</taxon>
        <taxon>Canalipalpata</taxon>
        <taxon>Sabellida</taxon>
        <taxon>Siboglinidae</taxon>
        <taxon>Ridgeia</taxon>
    </lineage>
</organism>
<keyword evidence="3" id="KW-1185">Reference proteome</keyword>
<dbReference type="EMBL" id="JAODUO010000139">
    <property type="protein sequence ID" value="KAK2188237.1"/>
    <property type="molecule type" value="Genomic_DNA"/>
</dbReference>
<dbReference type="Proteomes" id="UP001209878">
    <property type="component" value="Unassembled WGS sequence"/>
</dbReference>
<evidence type="ECO:0000256" key="1">
    <source>
        <dbReference type="ARBA" id="ARBA00038125"/>
    </source>
</evidence>
<comment type="caution">
    <text evidence="2">The sequence shown here is derived from an EMBL/GenBank/DDBJ whole genome shotgun (WGS) entry which is preliminary data.</text>
</comment>
<comment type="similarity">
    <text evidence="1">Belongs to the FAM89 family.</text>
</comment>
<accession>A0AAD9UG64</accession>
<dbReference type="PANTHER" id="PTHR46949:SF1">
    <property type="entry name" value="AT07979P2"/>
    <property type="match status" value="1"/>
</dbReference>
<protein>
    <submittedName>
        <fullName evidence="2">Uncharacterized protein</fullName>
    </submittedName>
</protein>
<gene>
    <name evidence="2" type="ORF">NP493_139g04011</name>
</gene>
<evidence type="ECO:0000313" key="3">
    <source>
        <dbReference type="Proteomes" id="UP001209878"/>
    </source>
</evidence>